<protein>
    <submittedName>
        <fullName evidence="2">Uncharacterized protein</fullName>
    </submittedName>
</protein>
<name>A0A0S7XNT6_9BACT</name>
<dbReference type="AlphaFoldDB" id="A0A0S7XNT6"/>
<feature type="region of interest" description="Disordered" evidence="1">
    <location>
        <begin position="1"/>
        <end position="29"/>
    </location>
</feature>
<reference evidence="2 3" key="1">
    <citation type="journal article" date="2015" name="Microbiome">
        <title>Genomic resolution of linkages in carbon, nitrogen, and sulfur cycling among widespread estuary sediment bacteria.</title>
        <authorList>
            <person name="Baker B.J."/>
            <person name="Lazar C.S."/>
            <person name="Teske A.P."/>
            <person name="Dick G.J."/>
        </authorList>
    </citation>
    <scope>NUCLEOTIDE SEQUENCE [LARGE SCALE GENOMIC DNA]</scope>
    <source>
        <strain evidence="2">DG_56</strain>
    </source>
</reference>
<evidence type="ECO:0000313" key="2">
    <source>
        <dbReference type="EMBL" id="KPJ64161.1"/>
    </source>
</evidence>
<sequence>MLGEGKNSHGDAPSVFSATSDDQVAGSSDQRDVVATILARFGVDLTTIEAPLPGKPLTEGPVGAAAVGK</sequence>
<accession>A0A0S7XNT6</accession>
<proteinExistence type="predicted"/>
<dbReference type="EMBL" id="LIZY01000039">
    <property type="protein sequence ID" value="KPJ64161.1"/>
    <property type="molecule type" value="Genomic_DNA"/>
</dbReference>
<organism evidence="2 3">
    <name type="scientific">candidate division KD3-62 bacterium DG_56</name>
    <dbReference type="NCBI Taxonomy" id="1704032"/>
    <lineage>
        <taxon>Bacteria</taxon>
        <taxon>candidate division KD3-62</taxon>
    </lineage>
</organism>
<comment type="caution">
    <text evidence="2">The sequence shown here is derived from an EMBL/GenBank/DDBJ whole genome shotgun (WGS) entry which is preliminary data.</text>
</comment>
<gene>
    <name evidence="2" type="ORF">AMK68_02185</name>
</gene>
<dbReference type="Proteomes" id="UP000052020">
    <property type="component" value="Unassembled WGS sequence"/>
</dbReference>
<evidence type="ECO:0000256" key="1">
    <source>
        <dbReference type="SAM" id="MobiDB-lite"/>
    </source>
</evidence>
<feature type="compositionally biased region" description="Polar residues" evidence="1">
    <location>
        <begin position="16"/>
        <end position="28"/>
    </location>
</feature>
<evidence type="ECO:0000313" key="3">
    <source>
        <dbReference type="Proteomes" id="UP000052020"/>
    </source>
</evidence>